<keyword evidence="4" id="KW-1185">Reference proteome</keyword>
<dbReference type="Pfam" id="PF18718">
    <property type="entry name" value="CxC5"/>
    <property type="match status" value="1"/>
</dbReference>
<organism evidence="3 4">
    <name type="scientific">Mycena pura</name>
    <dbReference type="NCBI Taxonomy" id="153505"/>
    <lineage>
        <taxon>Eukaryota</taxon>
        <taxon>Fungi</taxon>
        <taxon>Dikarya</taxon>
        <taxon>Basidiomycota</taxon>
        <taxon>Agaricomycotina</taxon>
        <taxon>Agaricomycetes</taxon>
        <taxon>Agaricomycetidae</taxon>
        <taxon>Agaricales</taxon>
        <taxon>Marasmiineae</taxon>
        <taxon>Mycenaceae</taxon>
        <taxon>Mycena</taxon>
    </lineage>
</organism>
<sequence length="515" mass="59433">MLYPPYRRCIRSECAGTKLGNPQQAFCRLYTLRRGILPAYEVSLYCAKCNTRYHYAYSVQKPASQNAVREYYEDCLPYIQAQESSFLENKLCEYFEYYMCLSHTSTANLARMYNSNLGQTDVMMSPHSALLPEIAQNTIMDGFFMHALLRRFSWLHTPLTLPHNISHDHRFDSAMDQCNQAMAGTGQPQYFHACHDCMKFFRREDGSLYYVRGGTTDGVTLGHPCCSQTNCQNRLASAKDRFCPAHKNLASQCHIIGCEQPASADFITCSISEHRAKEQTILSLISTEDFDDTVRDNTGIWEVNSAVMSGKKGQAKKQPTVRLRTTRRWTHNEQLFVLSCGVIIARATFFSHEGPASVKDFLKKIFPYPWLLPTHIFFDKACLLLKHLRAQGDSFFNHVRLVVDVFHARNHHKEDDTFCNTNNNPALFPELRTNQSGKEKWTLNSSNAEQANVWFGAFQAMTREMSVSRFNFFLDEMIFIRNEWIVKESAKKGKQPFLQSFEVMKDEWMQMYSPQ</sequence>
<gene>
    <name evidence="3" type="ORF">GGX14DRAFT_351911</name>
</gene>
<proteinExistence type="predicted"/>
<comment type="caution">
    <text evidence="3">The sequence shown here is derived from an EMBL/GenBank/DDBJ whole genome shotgun (WGS) entry which is preliminary data.</text>
</comment>
<dbReference type="InterPro" id="IPR041539">
    <property type="entry name" value="CxC5"/>
</dbReference>
<feature type="domain" description="CxC5 like cysteine cluster associated with KDZ" evidence="1">
    <location>
        <begin position="1"/>
        <end position="115"/>
    </location>
</feature>
<evidence type="ECO:0008006" key="5">
    <source>
        <dbReference type="Google" id="ProtNLM"/>
    </source>
</evidence>
<evidence type="ECO:0000259" key="1">
    <source>
        <dbReference type="Pfam" id="PF18718"/>
    </source>
</evidence>
<evidence type="ECO:0000259" key="2">
    <source>
        <dbReference type="Pfam" id="PF18721"/>
    </source>
</evidence>
<protein>
    <recommendedName>
        <fullName evidence="5">CxC6 like cysteine cluster associated with KDZ domain-containing protein</fullName>
    </recommendedName>
</protein>
<name>A0AAD6YMC1_9AGAR</name>
<evidence type="ECO:0000313" key="3">
    <source>
        <dbReference type="EMBL" id="KAJ7223482.1"/>
    </source>
</evidence>
<accession>A0AAD6YMC1</accession>
<dbReference type="Proteomes" id="UP001219525">
    <property type="component" value="Unassembled WGS sequence"/>
</dbReference>
<dbReference type="Pfam" id="PF18721">
    <property type="entry name" value="CxC6"/>
    <property type="match status" value="1"/>
</dbReference>
<reference evidence="3" key="1">
    <citation type="submission" date="2023-03" db="EMBL/GenBank/DDBJ databases">
        <title>Massive genome expansion in bonnet fungi (Mycena s.s.) driven by repeated elements and novel gene families across ecological guilds.</title>
        <authorList>
            <consortium name="Lawrence Berkeley National Laboratory"/>
            <person name="Harder C.B."/>
            <person name="Miyauchi S."/>
            <person name="Viragh M."/>
            <person name="Kuo A."/>
            <person name="Thoen E."/>
            <person name="Andreopoulos B."/>
            <person name="Lu D."/>
            <person name="Skrede I."/>
            <person name="Drula E."/>
            <person name="Henrissat B."/>
            <person name="Morin E."/>
            <person name="Kohler A."/>
            <person name="Barry K."/>
            <person name="LaButti K."/>
            <person name="Morin E."/>
            <person name="Salamov A."/>
            <person name="Lipzen A."/>
            <person name="Mereny Z."/>
            <person name="Hegedus B."/>
            <person name="Baldrian P."/>
            <person name="Stursova M."/>
            <person name="Weitz H."/>
            <person name="Taylor A."/>
            <person name="Grigoriev I.V."/>
            <person name="Nagy L.G."/>
            <person name="Martin F."/>
            <person name="Kauserud H."/>
        </authorList>
    </citation>
    <scope>NUCLEOTIDE SEQUENCE</scope>
    <source>
        <strain evidence="3">9144</strain>
    </source>
</reference>
<dbReference type="EMBL" id="JARJCW010000006">
    <property type="protein sequence ID" value="KAJ7223482.1"/>
    <property type="molecule type" value="Genomic_DNA"/>
</dbReference>
<feature type="domain" description="CxC6 like cysteine cluster associated with KDZ" evidence="2">
    <location>
        <begin position="216"/>
        <end position="279"/>
    </location>
</feature>
<dbReference type="AlphaFoldDB" id="A0AAD6YMC1"/>
<dbReference type="InterPro" id="IPR040898">
    <property type="entry name" value="CxC6"/>
</dbReference>
<evidence type="ECO:0000313" key="4">
    <source>
        <dbReference type="Proteomes" id="UP001219525"/>
    </source>
</evidence>